<evidence type="ECO:0000256" key="3">
    <source>
        <dbReference type="ARBA" id="ARBA00023163"/>
    </source>
</evidence>
<sequence>MAGRKQRIDPEVRAEEIIAAARALFSEKGIGRTSIKDVAERAGIARGLVYYYFPDKDALVDAVFESYADEFAEAVRQWDAAREVGNIDKALVDCIALFRKHLHSEDPLRDDLQRVENARLYNRFLDHAVRAIVACLKVTTIEAYAARHRIRIEHVPETFYVLIYGLVGLVRNNPDTDDAVLVAIVRQALHMGEEG</sequence>
<dbReference type="GO" id="GO:0000976">
    <property type="term" value="F:transcription cis-regulatory region binding"/>
    <property type="evidence" value="ECO:0007669"/>
    <property type="project" value="TreeGrafter"/>
</dbReference>
<dbReference type="Pfam" id="PF00440">
    <property type="entry name" value="TetR_N"/>
    <property type="match status" value="1"/>
</dbReference>
<dbReference type="InterPro" id="IPR000595">
    <property type="entry name" value="cNMP-bd_dom"/>
</dbReference>
<dbReference type="RefSeq" id="WP_098457910.1">
    <property type="nucleotide sequence ID" value="NZ_PDJH01000001.1"/>
</dbReference>
<feature type="DNA-binding region" description="H-T-H motif" evidence="4">
    <location>
        <begin position="34"/>
        <end position="53"/>
    </location>
</feature>
<dbReference type="InterPro" id="IPR050109">
    <property type="entry name" value="HTH-type_TetR-like_transc_reg"/>
</dbReference>
<dbReference type="InterPro" id="IPR009057">
    <property type="entry name" value="Homeodomain-like_sf"/>
</dbReference>
<dbReference type="InterPro" id="IPR001647">
    <property type="entry name" value="HTH_TetR"/>
</dbReference>
<evidence type="ECO:0000256" key="1">
    <source>
        <dbReference type="ARBA" id="ARBA00023015"/>
    </source>
</evidence>
<dbReference type="InterPro" id="IPR023772">
    <property type="entry name" value="DNA-bd_HTH_TetR-type_CS"/>
</dbReference>
<accession>A0A2A9EDX5</accession>
<organism evidence="7 8">
    <name type="scientific">Flavimobilis soli</name>
    <dbReference type="NCBI Taxonomy" id="442709"/>
    <lineage>
        <taxon>Bacteria</taxon>
        <taxon>Bacillati</taxon>
        <taxon>Actinomycetota</taxon>
        <taxon>Actinomycetes</taxon>
        <taxon>Micrococcales</taxon>
        <taxon>Jonesiaceae</taxon>
        <taxon>Flavimobilis</taxon>
    </lineage>
</organism>
<evidence type="ECO:0000313" key="8">
    <source>
        <dbReference type="Proteomes" id="UP000221394"/>
    </source>
</evidence>
<dbReference type="PRINTS" id="PR00455">
    <property type="entry name" value="HTHTETR"/>
</dbReference>
<dbReference type="PROSITE" id="PS50977">
    <property type="entry name" value="HTH_TETR_2"/>
    <property type="match status" value="1"/>
</dbReference>
<dbReference type="GO" id="GO:0003700">
    <property type="term" value="F:DNA-binding transcription factor activity"/>
    <property type="evidence" value="ECO:0007669"/>
    <property type="project" value="TreeGrafter"/>
</dbReference>
<dbReference type="SUPFAM" id="SSF46689">
    <property type="entry name" value="Homeodomain-like"/>
    <property type="match status" value="1"/>
</dbReference>
<evidence type="ECO:0000313" key="7">
    <source>
        <dbReference type="EMBL" id="PFG36761.1"/>
    </source>
</evidence>
<dbReference type="Proteomes" id="UP000221394">
    <property type="component" value="Unassembled WGS sequence"/>
</dbReference>
<dbReference type="PROSITE" id="PS50042">
    <property type="entry name" value="CNMP_BINDING_3"/>
    <property type="match status" value="1"/>
</dbReference>
<dbReference type="AlphaFoldDB" id="A0A2A9EDX5"/>
<dbReference type="EMBL" id="PDJH01000001">
    <property type="protein sequence ID" value="PFG36761.1"/>
    <property type="molecule type" value="Genomic_DNA"/>
</dbReference>
<feature type="domain" description="HTH tetR-type" evidence="6">
    <location>
        <begin position="11"/>
        <end position="71"/>
    </location>
</feature>
<feature type="domain" description="Cyclic nucleotide-binding" evidence="5">
    <location>
        <begin position="120"/>
        <end position="195"/>
    </location>
</feature>
<evidence type="ECO:0000259" key="5">
    <source>
        <dbReference type="PROSITE" id="PS50042"/>
    </source>
</evidence>
<keyword evidence="1" id="KW-0805">Transcription regulation</keyword>
<dbReference type="Gene3D" id="1.10.357.10">
    <property type="entry name" value="Tetracycline Repressor, domain 2"/>
    <property type="match status" value="1"/>
</dbReference>
<dbReference type="OrthoDB" id="7505659at2"/>
<evidence type="ECO:0000259" key="6">
    <source>
        <dbReference type="PROSITE" id="PS50977"/>
    </source>
</evidence>
<protein>
    <submittedName>
        <fullName evidence="7">TetR family transcriptional regulator</fullName>
    </submittedName>
</protein>
<dbReference type="PANTHER" id="PTHR30055">
    <property type="entry name" value="HTH-TYPE TRANSCRIPTIONAL REGULATOR RUTR"/>
    <property type="match status" value="1"/>
</dbReference>
<proteinExistence type="predicted"/>
<name>A0A2A9EDX5_9MICO</name>
<dbReference type="PANTHER" id="PTHR30055:SF234">
    <property type="entry name" value="HTH-TYPE TRANSCRIPTIONAL REGULATOR BETI"/>
    <property type="match status" value="1"/>
</dbReference>
<gene>
    <name evidence="7" type="ORF">ATL41_1500</name>
</gene>
<evidence type="ECO:0000256" key="2">
    <source>
        <dbReference type="ARBA" id="ARBA00023125"/>
    </source>
</evidence>
<dbReference type="PROSITE" id="PS01081">
    <property type="entry name" value="HTH_TETR_1"/>
    <property type="match status" value="1"/>
</dbReference>
<reference evidence="7 8" key="1">
    <citation type="submission" date="2017-10" db="EMBL/GenBank/DDBJ databases">
        <title>Sequencing the genomes of 1000 actinobacteria strains.</title>
        <authorList>
            <person name="Klenk H.-P."/>
        </authorList>
    </citation>
    <scope>NUCLEOTIDE SEQUENCE [LARGE SCALE GENOMIC DNA]</scope>
    <source>
        <strain evidence="7 8">DSM 21574</strain>
    </source>
</reference>
<evidence type="ECO:0000256" key="4">
    <source>
        <dbReference type="PROSITE-ProRule" id="PRU00335"/>
    </source>
</evidence>
<comment type="caution">
    <text evidence="7">The sequence shown here is derived from an EMBL/GenBank/DDBJ whole genome shotgun (WGS) entry which is preliminary data.</text>
</comment>
<keyword evidence="8" id="KW-1185">Reference proteome</keyword>
<keyword evidence="3" id="KW-0804">Transcription</keyword>
<keyword evidence="2 4" id="KW-0238">DNA-binding</keyword>